<gene>
    <name evidence="1" type="ORF">HNP84_005240</name>
</gene>
<dbReference type="Proteomes" id="UP000578449">
    <property type="component" value="Unassembled WGS sequence"/>
</dbReference>
<dbReference type="EMBL" id="JACHGN010000011">
    <property type="protein sequence ID" value="MBB5135496.1"/>
    <property type="molecule type" value="Genomic_DNA"/>
</dbReference>
<dbReference type="AlphaFoldDB" id="A0A840PA20"/>
<sequence>MSTPNAAGGYAYLPGLTFAARGVAALPGFTIVRAVLPGPVPLGEGFAAVERHLKEAGRPLEALCGMELRMPRALDRQGFIDFNSAYVAQLRAWGLLRDGAPPLARTNVIPVADPPPQTGVLAFSYTVPDGGDVPAYVVSGAAEVPAGAGYPEGIVRPGETGQEAMAAKTASIVGDILDCLAGLGVPWTPAAQVHLYSPHTTAATAAFDGIAGLAGVAPAHGIVWHRARPPVTGLEMEIDVRRHRDEIAADRPSKRGPAK</sequence>
<protein>
    <recommendedName>
        <fullName evidence="3">RidA family protein</fullName>
    </recommendedName>
</protein>
<dbReference type="RefSeq" id="WP_185052444.1">
    <property type="nucleotide sequence ID" value="NZ_BAABIX010000002.1"/>
</dbReference>
<proteinExistence type="predicted"/>
<evidence type="ECO:0000313" key="2">
    <source>
        <dbReference type="Proteomes" id="UP000578449"/>
    </source>
</evidence>
<evidence type="ECO:0000313" key="1">
    <source>
        <dbReference type="EMBL" id="MBB5135496.1"/>
    </source>
</evidence>
<evidence type="ECO:0008006" key="3">
    <source>
        <dbReference type="Google" id="ProtNLM"/>
    </source>
</evidence>
<keyword evidence="2" id="KW-1185">Reference proteome</keyword>
<name>A0A840PA20_9ACTN</name>
<comment type="caution">
    <text evidence="1">The sequence shown here is derived from an EMBL/GenBank/DDBJ whole genome shotgun (WGS) entry which is preliminary data.</text>
</comment>
<accession>A0A840PA20</accession>
<reference evidence="1 2" key="1">
    <citation type="submission" date="2020-08" db="EMBL/GenBank/DDBJ databases">
        <title>Genomic Encyclopedia of Type Strains, Phase IV (KMG-IV): sequencing the most valuable type-strain genomes for metagenomic binning, comparative biology and taxonomic classification.</title>
        <authorList>
            <person name="Goeker M."/>
        </authorList>
    </citation>
    <scope>NUCLEOTIDE SEQUENCE [LARGE SCALE GENOMIC DNA]</scope>
    <source>
        <strain evidence="1 2">DSM 45615</strain>
    </source>
</reference>
<organism evidence="1 2">
    <name type="scientific">Thermocatellispora tengchongensis</name>
    <dbReference type="NCBI Taxonomy" id="1073253"/>
    <lineage>
        <taxon>Bacteria</taxon>
        <taxon>Bacillati</taxon>
        <taxon>Actinomycetota</taxon>
        <taxon>Actinomycetes</taxon>
        <taxon>Streptosporangiales</taxon>
        <taxon>Streptosporangiaceae</taxon>
        <taxon>Thermocatellispora</taxon>
    </lineage>
</organism>